<accession>A0ABD2NZ91</accession>
<proteinExistence type="predicted"/>
<dbReference type="Proteomes" id="UP001516400">
    <property type="component" value="Unassembled WGS sequence"/>
</dbReference>
<feature type="non-terminal residue" evidence="2">
    <location>
        <position position="1"/>
    </location>
</feature>
<comment type="caution">
    <text evidence="2">The sequence shown here is derived from an EMBL/GenBank/DDBJ whole genome shotgun (WGS) entry which is preliminary data.</text>
</comment>
<feature type="compositionally biased region" description="Basic residues" evidence="1">
    <location>
        <begin position="17"/>
        <end position="33"/>
    </location>
</feature>
<reference evidence="2 3" key="1">
    <citation type="journal article" date="2021" name="BMC Biol.">
        <title>Horizontally acquired antibacterial genes associated with adaptive radiation of ladybird beetles.</title>
        <authorList>
            <person name="Li H.S."/>
            <person name="Tang X.F."/>
            <person name="Huang Y.H."/>
            <person name="Xu Z.Y."/>
            <person name="Chen M.L."/>
            <person name="Du X.Y."/>
            <person name="Qiu B.Y."/>
            <person name="Chen P.T."/>
            <person name="Zhang W."/>
            <person name="Slipinski A."/>
            <person name="Escalona H.E."/>
            <person name="Waterhouse R.M."/>
            <person name="Zwick A."/>
            <person name="Pang H."/>
        </authorList>
    </citation>
    <scope>NUCLEOTIDE SEQUENCE [LARGE SCALE GENOMIC DNA]</scope>
    <source>
        <strain evidence="2">SYSU2018</strain>
    </source>
</reference>
<protein>
    <submittedName>
        <fullName evidence="2">Uncharacterized protein</fullName>
    </submittedName>
</protein>
<name>A0ABD2NZ91_9CUCU</name>
<dbReference type="AlphaFoldDB" id="A0ABD2NZ91"/>
<evidence type="ECO:0000256" key="1">
    <source>
        <dbReference type="SAM" id="MobiDB-lite"/>
    </source>
</evidence>
<evidence type="ECO:0000313" key="3">
    <source>
        <dbReference type="Proteomes" id="UP001516400"/>
    </source>
</evidence>
<evidence type="ECO:0000313" key="2">
    <source>
        <dbReference type="EMBL" id="KAL3284001.1"/>
    </source>
</evidence>
<organism evidence="2 3">
    <name type="scientific">Cryptolaemus montrouzieri</name>
    <dbReference type="NCBI Taxonomy" id="559131"/>
    <lineage>
        <taxon>Eukaryota</taxon>
        <taxon>Metazoa</taxon>
        <taxon>Ecdysozoa</taxon>
        <taxon>Arthropoda</taxon>
        <taxon>Hexapoda</taxon>
        <taxon>Insecta</taxon>
        <taxon>Pterygota</taxon>
        <taxon>Neoptera</taxon>
        <taxon>Endopterygota</taxon>
        <taxon>Coleoptera</taxon>
        <taxon>Polyphaga</taxon>
        <taxon>Cucujiformia</taxon>
        <taxon>Coccinelloidea</taxon>
        <taxon>Coccinellidae</taxon>
        <taxon>Scymninae</taxon>
        <taxon>Scymnini</taxon>
        <taxon>Cryptolaemus</taxon>
    </lineage>
</organism>
<feature type="region of interest" description="Disordered" evidence="1">
    <location>
        <begin position="1"/>
        <end position="43"/>
    </location>
</feature>
<gene>
    <name evidence="2" type="ORF">HHI36_018171</name>
</gene>
<keyword evidence="3" id="KW-1185">Reference proteome</keyword>
<dbReference type="EMBL" id="JABFTP020000165">
    <property type="protein sequence ID" value="KAL3284001.1"/>
    <property type="molecule type" value="Genomic_DNA"/>
</dbReference>
<sequence length="92" mass="10719">KTKLKSRTVQKTEKQFKSRGKNNGKKKKKRAKKMERAKEKQISKVKKRKTELMILVREMHLIQTIAMTIARFVESARNPMVIVFLANSGFSV</sequence>